<dbReference type="KEGG" id="nde:NIDE2962"/>
<gene>
    <name evidence="1" type="ORF">NIDE2962</name>
</gene>
<evidence type="ECO:0000313" key="2">
    <source>
        <dbReference type="Proteomes" id="UP000001660"/>
    </source>
</evidence>
<dbReference type="AlphaFoldDB" id="D8PHC1"/>
<evidence type="ECO:0000313" key="1">
    <source>
        <dbReference type="EMBL" id="CBK42658.1"/>
    </source>
</evidence>
<organism evidence="1 2">
    <name type="scientific">Nitrospira defluvii</name>
    <dbReference type="NCBI Taxonomy" id="330214"/>
    <lineage>
        <taxon>Bacteria</taxon>
        <taxon>Pseudomonadati</taxon>
        <taxon>Nitrospirota</taxon>
        <taxon>Nitrospiria</taxon>
        <taxon>Nitrospirales</taxon>
        <taxon>Nitrospiraceae</taxon>
        <taxon>Nitrospira</taxon>
    </lineage>
</organism>
<reference evidence="1 2" key="1">
    <citation type="journal article" date="2010" name="Proc. Natl. Acad. Sci. U.S.A.">
        <title>A Nitrospira metagenome illuminates the physiology and evolution of globally important nitrite-oxidizing bacteria.</title>
        <authorList>
            <person name="Lucker S."/>
            <person name="Wagner M."/>
            <person name="Maixner F."/>
            <person name="Pelletier E."/>
            <person name="Koch H."/>
            <person name="Vacherie B."/>
            <person name="Rattei T."/>
            <person name="Sinninghe Damste J."/>
            <person name="Spieck E."/>
            <person name="Le Paslier D."/>
            <person name="Daims H."/>
        </authorList>
    </citation>
    <scope>NUCLEOTIDE SEQUENCE [LARGE SCALE GENOMIC DNA]</scope>
</reference>
<dbReference type="EMBL" id="FP929003">
    <property type="protein sequence ID" value="CBK42658.1"/>
    <property type="molecule type" value="Genomic_DNA"/>
</dbReference>
<sequence>MMLRAITNPRTFLRIALADFAEVDLRENFESVVGILGRVLPGLHITASVLPRSRDK</sequence>
<keyword evidence="2" id="KW-1185">Reference proteome</keyword>
<name>D8PHC1_9BACT</name>
<accession>D8PHC1</accession>
<dbReference type="Proteomes" id="UP000001660">
    <property type="component" value="Chromosome"/>
</dbReference>
<dbReference type="HOGENOM" id="CLU_3005604_0_0_0"/>
<proteinExistence type="predicted"/>
<protein>
    <submittedName>
        <fullName evidence="1">Uncharacterized protein</fullName>
    </submittedName>
</protein>